<gene>
    <name evidence="2" type="ORF">TPAB3V08_LOCUS3886</name>
</gene>
<dbReference type="EMBL" id="CAJPIN010004554">
    <property type="protein sequence ID" value="CAG2056903.1"/>
    <property type="molecule type" value="Genomic_DNA"/>
</dbReference>
<dbReference type="InterPro" id="IPR029370">
    <property type="entry name" value="TMEM117"/>
</dbReference>
<sequence length="256" mass="28673">MTMFLTVIVSLYVFSHAYNLLLVLWYDNCHYKIDSKMAVTSASVMKAAACGTWLGDLITALMVTDMMLQDNLYPRWATRFRQLWRQSNVPRILIFWVGSVLATAVVVTLIVSDWISWDRLNRDFVATTGQEGFGGEVVEIDESLCSTRCLFGKNPSHRNGSVPIAVPAAPISVMVSSVPELSRAFLASFILVMDLLIVMQDWDFPHFTTTLHVNLPGFSVATLQWKYAEVDITEVSCELSVSTKEAMGLLYVEPKS</sequence>
<dbReference type="PANTHER" id="PTHR31226">
    <property type="entry name" value="TRANSMEMBRANE PROTEIN 117"/>
    <property type="match status" value="1"/>
</dbReference>
<dbReference type="PANTHER" id="PTHR31226:SF1">
    <property type="entry name" value="TRANSMEMBRANE PROTEIN 117"/>
    <property type="match status" value="1"/>
</dbReference>
<accession>A0ABN7NQQ5</accession>
<feature type="transmembrane region" description="Helical" evidence="1">
    <location>
        <begin position="46"/>
        <end position="68"/>
    </location>
</feature>
<keyword evidence="1" id="KW-0472">Membrane</keyword>
<keyword evidence="3" id="KW-1185">Reference proteome</keyword>
<dbReference type="Proteomes" id="UP001153148">
    <property type="component" value="Unassembled WGS sequence"/>
</dbReference>
<name>A0ABN7NQQ5_TIMPD</name>
<comment type="caution">
    <text evidence="2">The sequence shown here is derived from an EMBL/GenBank/DDBJ whole genome shotgun (WGS) entry which is preliminary data.</text>
</comment>
<protein>
    <submittedName>
        <fullName evidence="2">Uncharacterized protein</fullName>
    </submittedName>
</protein>
<keyword evidence="1" id="KW-1133">Transmembrane helix</keyword>
<feature type="transmembrane region" description="Helical" evidence="1">
    <location>
        <begin position="7"/>
        <end position="26"/>
    </location>
</feature>
<dbReference type="Pfam" id="PF15113">
    <property type="entry name" value="TMEM117"/>
    <property type="match status" value="2"/>
</dbReference>
<keyword evidence="1" id="KW-0812">Transmembrane</keyword>
<proteinExistence type="predicted"/>
<evidence type="ECO:0000313" key="3">
    <source>
        <dbReference type="Proteomes" id="UP001153148"/>
    </source>
</evidence>
<feature type="transmembrane region" description="Helical" evidence="1">
    <location>
        <begin position="89"/>
        <end position="111"/>
    </location>
</feature>
<reference evidence="2" key="1">
    <citation type="submission" date="2021-03" db="EMBL/GenBank/DDBJ databases">
        <authorList>
            <person name="Tran Van P."/>
        </authorList>
    </citation>
    <scope>NUCLEOTIDE SEQUENCE</scope>
</reference>
<organism evidence="2 3">
    <name type="scientific">Timema podura</name>
    <name type="common">Walking stick</name>
    <dbReference type="NCBI Taxonomy" id="61482"/>
    <lineage>
        <taxon>Eukaryota</taxon>
        <taxon>Metazoa</taxon>
        <taxon>Ecdysozoa</taxon>
        <taxon>Arthropoda</taxon>
        <taxon>Hexapoda</taxon>
        <taxon>Insecta</taxon>
        <taxon>Pterygota</taxon>
        <taxon>Neoptera</taxon>
        <taxon>Polyneoptera</taxon>
        <taxon>Phasmatodea</taxon>
        <taxon>Timematodea</taxon>
        <taxon>Timematoidea</taxon>
        <taxon>Timematidae</taxon>
        <taxon>Timema</taxon>
    </lineage>
</organism>
<evidence type="ECO:0000256" key="1">
    <source>
        <dbReference type="SAM" id="Phobius"/>
    </source>
</evidence>
<evidence type="ECO:0000313" key="2">
    <source>
        <dbReference type="EMBL" id="CAG2056903.1"/>
    </source>
</evidence>